<feature type="signal peptide" evidence="2">
    <location>
        <begin position="1"/>
        <end position="24"/>
    </location>
</feature>
<evidence type="ECO:0000313" key="4">
    <source>
        <dbReference type="Proteomes" id="UP001156831"/>
    </source>
</evidence>
<reference evidence="3 4" key="1">
    <citation type="submission" date="2023-04" db="EMBL/GenBank/DDBJ databases">
        <title>Luteimonas sp. M1R5S18.</title>
        <authorList>
            <person name="Sun J.-Q."/>
        </authorList>
    </citation>
    <scope>NUCLEOTIDE SEQUENCE [LARGE SCALE GENOMIC DNA]</scope>
    <source>
        <strain evidence="3 4">M1R5S18</strain>
    </source>
</reference>
<name>A0ABT6JM53_9GAMM</name>
<feature type="chain" id="PRO_5045527959" description="Secreted protein" evidence="2">
    <location>
        <begin position="25"/>
        <end position="93"/>
    </location>
</feature>
<accession>A0ABT6JM53</accession>
<evidence type="ECO:0000256" key="1">
    <source>
        <dbReference type="SAM" id="MobiDB-lite"/>
    </source>
</evidence>
<evidence type="ECO:0000256" key="2">
    <source>
        <dbReference type="SAM" id="SignalP"/>
    </source>
</evidence>
<keyword evidence="2" id="KW-0732">Signal</keyword>
<gene>
    <name evidence="3" type="ORF">QFW80_14630</name>
</gene>
<evidence type="ECO:0008006" key="5">
    <source>
        <dbReference type="Google" id="ProtNLM"/>
    </source>
</evidence>
<sequence length="93" mass="9665">MARGLNSRVLLCLVLGCAALPAAARQPAMMDANGAGAGCPVTAEAETDLEPVRTDKRAVAPTRARAPAARRGGDTDAATRAPRWHSFLPGMIR</sequence>
<evidence type="ECO:0000313" key="3">
    <source>
        <dbReference type="EMBL" id="MDH5831755.1"/>
    </source>
</evidence>
<dbReference type="Proteomes" id="UP001156831">
    <property type="component" value="Unassembled WGS sequence"/>
</dbReference>
<feature type="compositionally biased region" description="Low complexity" evidence="1">
    <location>
        <begin position="59"/>
        <end position="81"/>
    </location>
</feature>
<comment type="caution">
    <text evidence="3">The sequence shown here is derived from an EMBL/GenBank/DDBJ whole genome shotgun (WGS) entry which is preliminary data.</text>
</comment>
<keyword evidence="4" id="KW-1185">Reference proteome</keyword>
<dbReference type="EMBL" id="JARXRN010000028">
    <property type="protein sequence ID" value="MDH5831755.1"/>
    <property type="molecule type" value="Genomic_DNA"/>
</dbReference>
<proteinExistence type="predicted"/>
<organism evidence="3 4">
    <name type="scientific">Luteimonas rhizosphaericola</name>
    <dbReference type="NCBI Taxonomy" id="3042024"/>
    <lineage>
        <taxon>Bacteria</taxon>
        <taxon>Pseudomonadati</taxon>
        <taxon>Pseudomonadota</taxon>
        <taxon>Gammaproteobacteria</taxon>
        <taxon>Lysobacterales</taxon>
        <taxon>Lysobacteraceae</taxon>
        <taxon>Luteimonas</taxon>
    </lineage>
</organism>
<protein>
    <recommendedName>
        <fullName evidence="5">Secreted protein</fullName>
    </recommendedName>
</protein>
<feature type="region of interest" description="Disordered" evidence="1">
    <location>
        <begin position="46"/>
        <end position="93"/>
    </location>
</feature>